<organism evidence="3 4">
    <name type="scientific">Anopheles farauti</name>
    <dbReference type="NCBI Taxonomy" id="69004"/>
    <lineage>
        <taxon>Eukaryota</taxon>
        <taxon>Metazoa</taxon>
        <taxon>Ecdysozoa</taxon>
        <taxon>Arthropoda</taxon>
        <taxon>Hexapoda</taxon>
        <taxon>Insecta</taxon>
        <taxon>Pterygota</taxon>
        <taxon>Neoptera</taxon>
        <taxon>Endopterygota</taxon>
        <taxon>Diptera</taxon>
        <taxon>Nematocera</taxon>
        <taxon>Culicoidea</taxon>
        <taxon>Culicidae</taxon>
        <taxon>Anophelinae</taxon>
        <taxon>Anopheles</taxon>
    </lineage>
</organism>
<feature type="compositionally biased region" description="Polar residues" evidence="1">
    <location>
        <begin position="276"/>
        <end position="290"/>
    </location>
</feature>
<dbReference type="InterPro" id="IPR035441">
    <property type="entry name" value="TFIIS/LEDGF_dom_sf"/>
</dbReference>
<feature type="region of interest" description="Disordered" evidence="1">
    <location>
        <begin position="91"/>
        <end position="117"/>
    </location>
</feature>
<dbReference type="STRING" id="69004.A0A182QSC9"/>
<sequence length="290" mass="32425">MSFQEDIFDDGATIVIDEMEENADSGSGGVDQPRPEVATSSDHQAAGSSSTAQPKKGVQRTLKSYVVWEPMEVMFPKALLIKRIEPLVECKPQEEKEPEPKPQKEKEPEPKPQDEIDLLDDEKIKMLVIEAMMVDHNIAIKSTIKPSGAEPERCLQLLAKFGALPVTATMLKKNPDCVLSMEKMTNYVGAKNNGNITYREKVKFNYQAQQIRDKAARILVHFAQILGINEVPFTPSFQKLVENFQEKTKHLSKKKLYMLTDEADLDADTGTESKKANTANVDHNYAASSN</sequence>
<proteinExistence type="predicted"/>
<dbReference type="EnsemblMetazoa" id="AFAF015874-RA">
    <property type="protein sequence ID" value="AFAF015874-PA"/>
    <property type="gene ID" value="AFAF015874"/>
</dbReference>
<evidence type="ECO:0000256" key="1">
    <source>
        <dbReference type="SAM" id="MobiDB-lite"/>
    </source>
</evidence>
<feature type="region of interest" description="Disordered" evidence="1">
    <location>
        <begin position="1"/>
        <end position="58"/>
    </location>
</feature>
<accession>A0A182QSC9</accession>
<dbReference type="Proteomes" id="UP000075886">
    <property type="component" value="Unassembled WGS sequence"/>
</dbReference>
<dbReference type="AlphaFoldDB" id="A0A182QSC9"/>
<feature type="compositionally biased region" description="Polar residues" evidence="1">
    <location>
        <begin position="38"/>
        <end position="53"/>
    </location>
</feature>
<reference evidence="3" key="2">
    <citation type="submission" date="2020-05" db="UniProtKB">
        <authorList>
            <consortium name="EnsemblMetazoa"/>
        </authorList>
    </citation>
    <scope>IDENTIFICATION</scope>
    <source>
        <strain evidence="3">FAR1</strain>
    </source>
</reference>
<feature type="domain" description="Lens epithelium-derived growth factor integrase-binding" evidence="2">
    <location>
        <begin position="130"/>
        <end position="247"/>
    </location>
</feature>
<protein>
    <recommendedName>
        <fullName evidence="2">Lens epithelium-derived growth factor integrase-binding domain-containing protein</fullName>
    </recommendedName>
</protein>
<dbReference type="Gene3D" id="1.20.930.10">
    <property type="entry name" value="Conserved domain common to transcription factors TFIIS, elongin A, CRSP70"/>
    <property type="match status" value="1"/>
</dbReference>
<evidence type="ECO:0000259" key="2">
    <source>
        <dbReference type="Pfam" id="PF11467"/>
    </source>
</evidence>
<feature type="region of interest" description="Disordered" evidence="1">
    <location>
        <begin position="268"/>
        <end position="290"/>
    </location>
</feature>
<evidence type="ECO:0000313" key="4">
    <source>
        <dbReference type="Proteomes" id="UP000075886"/>
    </source>
</evidence>
<dbReference type="InterPro" id="IPR036218">
    <property type="entry name" value="HIVI-bd_sf"/>
</dbReference>
<keyword evidence="4" id="KW-1185">Reference proteome</keyword>
<dbReference type="Pfam" id="PF11467">
    <property type="entry name" value="LEDGF"/>
    <property type="match status" value="1"/>
</dbReference>
<dbReference type="InterPro" id="IPR021567">
    <property type="entry name" value="LEDGF_IBD"/>
</dbReference>
<name>A0A182QSC9_9DIPT</name>
<evidence type="ECO:0000313" key="3">
    <source>
        <dbReference type="EnsemblMetazoa" id="AFAF015874-PA"/>
    </source>
</evidence>
<dbReference type="VEuPathDB" id="VectorBase:AFAF015874"/>
<dbReference type="SUPFAM" id="SSF140576">
    <property type="entry name" value="HIV integrase-binding domain"/>
    <property type="match status" value="1"/>
</dbReference>
<feature type="compositionally biased region" description="Basic and acidic residues" evidence="1">
    <location>
        <begin position="91"/>
        <end position="114"/>
    </location>
</feature>
<reference evidence="4" key="1">
    <citation type="submission" date="2014-01" db="EMBL/GenBank/DDBJ databases">
        <title>The Genome Sequence of Anopheles farauti FAR1 (V2).</title>
        <authorList>
            <consortium name="The Broad Institute Genomics Platform"/>
            <person name="Neafsey D.E."/>
            <person name="Besansky N."/>
            <person name="Howell P."/>
            <person name="Walton C."/>
            <person name="Young S.K."/>
            <person name="Zeng Q."/>
            <person name="Gargeya S."/>
            <person name="Fitzgerald M."/>
            <person name="Haas B."/>
            <person name="Abouelleil A."/>
            <person name="Allen A.W."/>
            <person name="Alvarado L."/>
            <person name="Arachchi H.M."/>
            <person name="Berlin A.M."/>
            <person name="Chapman S.B."/>
            <person name="Gainer-Dewar J."/>
            <person name="Goldberg J."/>
            <person name="Griggs A."/>
            <person name="Gujja S."/>
            <person name="Hansen M."/>
            <person name="Howarth C."/>
            <person name="Imamovic A."/>
            <person name="Ireland A."/>
            <person name="Larimer J."/>
            <person name="McCowan C."/>
            <person name="Murphy C."/>
            <person name="Pearson M."/>
            <person name="Poon T.W."/>
            <person name="Priest M."/>
            <person name="Roberts A."/>
            <person name="Saif S."/>
            <person name="Shea T."/>
            <person name="Sisk P."/>
            <person name="Sykes S."/>
            <person name="Wortman J."/>
            <person name="Nusbaum C."/>
            <person name="Birren B."/>
        </authorList>
    </citation>
    <scope>NUCLEOTIDE SEQUENCE [LARGE SCALE GENOMIC DNA]</scope>
    <source>
        <strain evidence="4">FAR1</strain>
    </source>
</reference>
<dbReference type="EMBL" id="AXCN02001405">
    <property type="status" value="NOT_ANNOTATED_CDS"/>
    <property type="molecule type" value="Genomic_DNA"/>
</dbReference>